<gene>
    <name evidence="12" type="ORF">FHQ18_10140</name>
</gene>
<dbReference type="InterPro" id="IPR043429">
    <property type="entry name" value="ArtM/GltK/GlnP/TcyL/YhdX-like"/>
</dbReference>
<evidence type="ECO:0000256" key="8">
    <source>
        <dbReference type="ARBA" id="ARBA00022989"/>
    </source>
</evidence>
<dbReference type="InterPro" id="IPR035906">
    <property type="entry name" value="MetI-like_sf"/>
</dbReference>
<evidence type="ECO:0000313" key="12">
    <source>
        <dbReference type="EMBL" id="KAA0257398.1"/>
    </source>
</evidence>
<dbReference type="NCBIfam" id="TIGR01726">
    <property type="entry name" value="HEQRo_perm_3TM"/>
    <property type="match status" value="1"/>
</dbReference>
<dbReference type="SUPFAM" id="SSF161098">
    <property type="entry name" value="MetI-like"/>
    <property type="match status" value="1"/>
</dbReference>
<keyword evidence="6 10" id="KW-0812">Transmembrane</keyword>
<dbReference type="AlphaFoldDB" id="A0A5A8F0K6"/>
<keyword evidence="8 10" id="KW-1133">Transmembrane helix</keyword>
<keyword evidence="4 10" id="KW-0813">Transport</keyword>
<comment type="function">
    <text evidence="1">Part of the binding-protein-dependent transport system for glutamine; probably responsible for the translocation of the substrate across the membrane.</text>
</comment>
<dbReference type="Pfam" id="PF00528">
    <property type="entry name" value="BPD_transp_1"/>
    <property type="match status" value="1"/>
</dbReference>
<dbReference type="OrthoDB" id="5470298at2"/>
<comment type="similarity">
    <text evidence="3">Belongs to the binding-protein-dependent transport system permease family. HisMQ subfamily.</text>
</comment>
<keyword evidence="7" id="KW-0029">Amino-acid transport</keyword>
<dbReference type="GO" id="GO:0022857">
    <property type="term" value="F:transmembrane transporter activity"/>
    <property type="evidence" value="ECO:0007669"/>
    <property type="project" value="InterPro"/>
</dbReference>
<evidence type="ECO:0000313" key="13">
    <source>
        <dbReference type="Proteomes" id="UP000322876"/>
    </source>
</evidence>
<feature type="transmembrane region" description="Helical" evidence="10">
    <location>
        <begin position="227"/>
        <end position="249"/>
    </location>
</feature>
<evidence type="ECO:0000256" key="4">
    <source>
        <dbReference type="ARBA" id="ARBA00022448"/>
    </source>
</evidence>
<dbReference type="RefSeq" id="WP_149267070.1">
    <property type="nucleotide sequence ID" value="NZ_VFJB01000008.1"/>
</dbReference>
<dbReference type="PANTHER" id="PTHR30614:SF20">
    <property type="entry name" value="GLUTAMINE TRANSPORT SYSTEM PERMEASE PROTEIN GLNP"/>
    <property type="match status" value="1"/>
</dbReference>
<sequence length="258" mass="29548">MGRKSIELILFIVLIFLLAFFLYKGATSSGYNWQWFRIDEFFLKFDKGKLILGPFLKGLLITFQISFLSFILTNVLGFTFGIFRVLNSFVARLLGYLYVEIFRNTPLIIQILFFYFVIAPVFNISGFWSAVIALSLFEGAYACEIVRAGIESIDKGQWEASFSLGLSKGNTISYIILPQAIKKVMLPLTNIFVSLIKDSALVSVIAVYDLTMEAQKAISETFMTFEIWLTVAFTYFLINVIILIMLRLFSYKMRWGDV</sequence>
<feature type="domain" description="ABC transmembrane type-1" evidence="11">
    <location>
        <begin position="59"/>
        <end position="246"/>
    </location>
</feature>
<dbReference type="PANTHER" id="PTHR30614">
    <property type="entry name" value="MEMBRANE COMPONENT OF AMINO ACID ABC TRANSPORTER"/>
    <property type="match status" value="1"/>
</dbReference>
<dbReference type="GO" id="GO:0006865">
    <property type="term" value="P:amino acid transport"/>
    <property type="evidence" value="ECO:0007669"/>
    <property type="project" value="UniProtKB-KW"/>
</dbReference>
<evidence type="ECO:0000256" key="3">
    <source>
        <dbReference type="ARBA" id="ARBA00010072"/>
    </source>
</evidence>
<feature type="transmembrane region" description="Helical" evidence="10">
    <location>
        <begin position="50"/>
        <end position="72"/>
    </location>
</feature>
<evidence type="ECO:0000256" key="10">
    <source>
        <dbReference type="RuleBase" id="RU363032"/>
    </source>
</evidence>
<keyword evidence="9 10" id="KW-0472">Membrane</keyword>
<accession>A0A5A8F0K6</accession>
<feature type="transmembrane region" description="Helical" evidence="10">
    <location>
        <begin position="184"/>
        <end position="207"/>
    </location>
</feature>
<comment type="subcellular location">
    <subcellularLocation>
        <location evidence="2">Cell inner membrane</location>
        <topology evidence="2">Multi-pass membrane protein</topology>
    </subcellularLocation>
    <subcellularLocation>
        <location evidence="10">Cell membrane</location>
        <topology evidence="10">Multi-pass membrane protein</topology>
    </subcellularLocation>
</comment>
<reference evidence="12 13" key="1">
    <citation type="submission" date="2019-06" db="EMBL/GenBank/DDBJ databases">
        <title>Genomic insights into carbon and energy metabolism of Deferribacter autotrophicus revealed new metabolic traits in the phylum Deferribacteres.</title>
        <authorList>
            <person name="Slobodkin A.I."/>
            <person name="Slobodkina G.B."/>
            <person name="Allioux M."/>
            <person name="Alain K."/>
            <person name="Jebbar M."/>
            <person name="Shadrin V."/>
            <person name="Kublanov I.V."/>
            <person name="Toshchakov S.V."/>
            <person name="Bonch-Osmolovskaya E.A."/>
        </authorList>
    </citation>
    <scope>NUCLEOTIDE SEQUENCE [LARGE SCALE GENOMIC DNA]</scope>
    <source>
        <strain evidence="12 13">SL50</strain>
    </source>
</reference>
<proteinExistence type="inferred from homology"/>
<keyword evidence="5" id="KW-1003">Cell membrane</keyword>
<dbReference type="Proteomes" id="UP000322876">
    <property type="component" value="Unassembled WGS sequence"/>
</dbReference>
<evidence type="ECO:0000256" key="1">
    <source>
        <dbReference type="ARBA" id="ARBA00003159"/>
    </source>
</evidence>
<dbReference type="PROSITE" id="PS50928">
    <property type="entry name" value="ABC_TM1"/>
    <property type="match status" value="1"/>
</dbReference>
<dbReference type="InterPro" id="IPR010065">
    <property type="entry name" value="AA_ABC_transptr_permease_3TM"/>
</dbReference>
<evidence type="ECO:0000256" key="5">
    <source>
        <dbReference type="ARBA" id="ARBA00022475"/>
    </source>
</evidence>
<organism evidence="12 13">
    <name type="scientific">Deferribacter autotrophicus</name>
    <dbReference type="NCBI Taxonomy" id="500465"/>
    <lineage>
        <taxon>Bacteria</taxon>
        <taxon>Pseudomonadati</taxon>
        <taxon>Deferribacterota</taxon>
        <taxon>Deferribacteres</taxon>
        <taxon>Deferribacterales</taxon>
        <taxon>Deferribacteraceae</taxon>
        <taxon>Deferribacter</taxon>
    </lineage>
</organism>
<name>A0A5A8F0K6_9BACT</name>
<dbReference type="GO" id="GO:0043190">
    <property type="term" value="C:ATP-binding cassette (ABC) transporter complex"/>
    <property type="evidence" value="ECO:0007669"/>
    <property type="project" value="InterPro"/>
</dbReference>
<feature type="transmembrane region" description="Helical" evidence="10">
    <location>
        <begin position="6"/>
        <end position="23"/>
    </location>
</feature>
<evidence type="ECO:0000256" key="7">
    <source>
        <dbReference type="ARBA" id="ARBA00022970"/>
    </source>
</evidence>
<dbReference type="EMBL" id="VFJB01000008">
    <property type="protein sequence ID" value="KAA0257398.1"/>
    <property type="molecule type" value="Genomic_DNA"/>
</dbReference>
<evidence type="ECO:0000259" key="11">
    <source>
        <dbReference type="PROSITE" id="PS50928"/>
    </source>
</evidence>
<dbReference type="InterPro" id="IPR000515">
    <property type="entry name" value="MetI-like"/>
</dbReference>
<dbReference type="CDD" id="cd06261">
    <property type="entry name" value="TM_PBP2"/>
    <property type="match status" value="1"/>
</dbReference>
<dbReference type="Gene3D" id="1.10.3720.10">
    <property type="entry name" value="MetI-like"/>
    <property type="match status" value="1"/>
</dbReference>
<evidence type="ECO:0000256" key="9">
    <source>
        <dbReference type="ARBA" id="ARBA00023136"/>
    </source>
</evidence>
<protein>
    <submittedName>
        <fullName evidence="12">Amino acid ABC transporter permease</fullName>
    </submittedName>
</protein>
<evidence type="ECO:0000256" key="2">
    <source>
        <dbReference type="ARBA" id="ARBA00004429"/>
    </source>
</evidence>
<feature type="transmembrane region" description="Helical" evidence="10">
    <location>
        <begin position="78"/>
        <end position="99"/>
    </location>
</feature>
<feature type="transmembrane region" description="Helical" evidence="10">
    <location>
        <begin position="111"/>
        <end position="137"/>
    </location>
</feature>
<comment type="caution">
    <text evidence="12">The sequence shown here is derived from an EMBL/GenBank/DDBJ whole genome shotgun (WGS) entry which is preliminary data.</text>
</comment>
<evidence type="ECO:0000256" key="6">
    <source>
        <dbReference type="ARBA" id="ARBA00022692"/>
    </source>
</evidence>
<keyword evidence="13" id="KW-1185">Reference proteome</keyword>